<name>A0A7S3LFK2_9STRA</name>
<proteinExistence type="predicted"/>
<gene>
    <name evidence="1" type="ORF">ACOF00016_LOCUS18855</name>
</gene>
<reference evidence="1" key="1">
    <citation type="submission" date="2021-01" db="EMBL/GenBank/DDBJ databases">
        <authorList>
            <person name="Corre E."/>
            <person name="Pelletier E."/>
            <person name="Niang G."/>
            <person name="Scheremetjew M."/>
            <person name="Finn R."/>
            <person name="Kale V."/>
            <person name="Holt S."/>
            <person name="Cochrane G."/>
            <person name="Meng A."/>
            <person name="Brown T."/>
            <person name="Cohen L."/>
        </authorList>
    </citation>
    <scope>NUCLEOTIDE SEQUENCE</scope>
    <source>
        <strain evidence="1">CCMP127</strain>
    </source>
</reference>
<accession>A0A7S3LFK2</accession>
<dbReference type="AlphaFoldDB" id="A0A7S3LFK2"/>
<evidence type="ECO:0000313" key="1">
    <source>
        <dbReference type="EMBL" id="CAE0422277.1"/>
    </source>
</evidence>
<dbReference type="EMBL" id="HBIM01025357">
    <property type="protein sequence ID" value="CAE0422277.1"/>
    <property type="molecule type" value="Transcribed_RNA"/>
</dbReference>
<sequence>MEEVFVPLDDPLIQRVLEVCPSYLQVGAKYMWIPTVFLGVLDHFCQLRPNLHVLLADFDWLPGPDTRERPSSVRAYGEPLVTNMNDVDQPCYLSSLSSSAAGQSSSSMNSSMKDNSDKLCDILFPTNFDKLADFVHAVTPHQNVEVQKQAEFLQNYGPEQVAATQSWLTGFSPMLGDFENCSVLTTIPRSSGHHAR</sequence>
<organism evidence="1">
    <name type="scientific">Amphora coffeiformis</name>
    <dbReference type="NCBI Taxonomy" id="265554"/>
    <lineage>
        <taxon>Eukaryota</taxon>
        <taxon>Sar</taxon>
        <taxon>Stramenopiles</taxon>
        <taxon>Ochrophyta</taxon>
        <taxon>Bacillariophyta</taxon>
        <taxon>Bacillariophyceae</taxon>
        <taxon>Bacillariophycidae</taxon>
        <taxon>Thalassiophysales</taxon>
        <taxon>Catenulaceae</taxon>
        <taxon>Amphora</taxon>
    </lineage>
</organism>
<protein>
    <submittedName>
        <fullName evidence="1">Uncharacterized protein</fullName>
    </submittedName>
</protein>